<evidence type="ECO:0000313" key="12">
    <source>
        <dbReference type="Proteomes" id="UP000237144"/>
    </source>
</evidence>
<evidence type="ECO:0000256" key="9">
    <source>
        <dbReference type="SAM" id="MobiDB-lite"/>
    </source>
</evidence>
<dbReference type="GO" id="GO:0047355">
    <property type="term" value="F:CDP-glycerol glycerophosphotransferase activity"/>
    <property type="evidence" value="ECO:0007669"/>
    <property type="project" value="UniProtKB-EC"/>
</dbReference>
<dbReference type="InterPro" id="IPR036875">
    <property type="entry name" value="Znf_CCHC_sf"/>
</dbReference>
<keyword evidence="11" id="KW-0808">Transferase</keyword>
<dbReference type="EMBL" id="PJQD01000097">
    <property type="protein sequence ID" value="POY70801.1"/>
    <property type="molecule type" value="Genomic_DNA"/>
</dbReference>
<sequence length="469" mass="50264">MSDSAVRACFPLTTGPSGRKRARTRSPPPGSNVPPAKRTTQSRAVPVTPPPASPDADDPPLFLVTASPSAIVDDSHYSSFGHGFSYEYHGADLSRHGLGEALVPLGEQASKQESPAAVNLNHLIPVAACFNCGSPGHQLSDCPFVCDQATISASRERFRSEKAELSALGSVPSRRLGAITVGSDSPHQRFLDYADRFKPGVVSDELGSALGYGADADRFVTREYPWMYRILEYGYPRGWTMRAGDQDPFSRIRQHVRRIAQEFGRSDALDTLDDVSDLVVYDGRGCPKPTPTAMASSSQSRPTSRAGSPRRQTSPTPPASAQVHTSRSIGASADAQAEPFSRGSSRNESRARTPSSPLHGSAPLPSLTPPPLPVEPPPPLPVEAPPPDDPPPLIRLVDFRTALFDSSSHWLAFSPEEYYSSFNRPPPPEGRETQRTGSCVETKSSGVSGRGESEAGTEDMDMSSSDESA</sequence>
<dbReference type="InterPro" id="IPR001878">
    <property type="entry name" value="Znf_CCHC"/>
</dbReference>
<keyword evidence="11" id="KW-0347">Helicase</keyword>
<evidence type="ECO:0000256" key="7">
    <source>
        <dbReference type="ARBA" id="ARBA00023242"/>
    </source>
</evidence>
<keyword evidence="4" id="KW-0479">Metal-binding</keyword>
<feature type="region of interest" description="Disordered" evidence="9">
    <location>
        <begin position="418"/>
        <end position="469"/>
    </location>
</feature>
<keyword evidence="11" id="KW-0378">Hydrolase</keyword>
<name>A0A2S5B288_9BASI</name>
<dbReference type="STRING" id="741276.A0A2S5B288"/>
<keyword evidence="3" id="KW-0507">mRNA processing</keyword>
<dbReference type="GO" id="GO:0016787">
    <property type="term" value="F:hydrolase activity"/>
    <property type="evidence" value="ECO:0007669"/>
    <property type="project" value="UniProtKB-KW"/>
</dbReference>
<feature type="compositionally biased region" description="Polar residues" evidence="9">
    <location>
        <begin position="435"/>
        <end position="447"/>
    </location>
</feature>
<dbReference type="GO" id="GO:0006397">
    <property type="term" value="P:mRNA processing"/>
    <property type="evidence" value="ECO:0007669"/>
    <property type="project" value="UniProtKB-KW"/>
</dbReference>
<dbReference type="EC" id="2.7.8.12" evidence="11"/>
<dbReference type="GO" id="GO:0008270">
    <property type="term" value="F:zinc ion binding"/>
    <property type="evidence" value="ECO:0007669"/>
    <property type="project" value="UniProtKB-KW"/>
</dbReference>
<evidence type="ECO:0000256" key="5">
    <source>
        <dbReference type="ARBA" id="ARBA00022771"/>
    </source>
</evidence>
<evidence type="ECO:0000256" key="2">
    <source>
        <dbReference type="ARBA" id="ARBA00007497"/>
    </source>
</evidence>
<feature type="region of interest" description="Disordered" evidence="9">
    <location>
        <begin position="1"/>
        <end position="61"/>
    </location>
</feature>
<keyword evidence="7" id="KW-0539">Nucleus</keyword>
<comment type="subcellular location">
    <subcellularLocation>
        <location evidence="1">Nucleus</location>
        <location evidence="1">Nucleoplasm</location>
    </subcellularLocation>
</comment>
<keyword evidence="5 8" id="KW-0863">Zinc-finger</keyword>
<keyword evidence="6" id="KW-0862">Zinc</keyword>
<dbReference type="OrthoDB" id="2529423at2759"/>
<protein>
    <submittedName>
        <fullName evidence="11">Putative Teichoic acid poly(Glycerol phosphate) polymerase, or putative RNA helicase</fullName>
        <ecNumber evidence="11">2.7.8.12</ecNumber>
        <ecNumber evidence="11">3.6.4.13</ecNumber>
    </submittedName>
</protein>
<dbReference type="GO" id="GO:0003723">
    <property type="term" value="F:RNA binding"/>
    <property type="evidence" value="ECO:0007669"/>
    <property type="project" value="TreeGrafter"/>
</dbReference>
<feature type="compositionally biased region" description="Pro residues" evidence="9">
    <location>
        <begin position="366"/>
        <end position="393"/>
    </location>
</feature>
<evidence type="ECO:0000256" key="4">
    <source>
        <dbReference type="ARBA" id="ARBA00022723"/>
    </source>
</evidence>
<evidence type="ECO:0000256" key="8">
    <source>
        <dbReference type="PROSITE-ProRule" id="PRU00047"/>
    </source>
</evidence>
<feature type="domain" description="CCHC-type" evidence="10">
    <location>
        <begin position="129"/>
        <end position="143"/>
    </location>
</feature>
<keyword evidence="12" id="KW-1185">Reference proteome</keyword>
<evidence type="ECO:0000256" key="1">
    <source>
        <dbReference type="ARBA" id="ARBA00004642"/>
    </source>
</evidence>
<dbReference type="AlphaFoldDB" id="A0A2S5B288"/>
<organism evidence="11 12">
    <name type="scientific">Rhodotorula taiwanensis</name>
    <dbReference type="NCBI Taxonomy" id="741276"/>
    <lineage>
        <taxon>Eukaryota</taxon>
        <taxon>Fungi</taxon>
        <taxon>Dikarya</taxon>
        <taxon>Basidiomycota</taxon>
        <taxon>Pucciniomycotina</taxon>
        <taxon>Microbotryomycetes</taxon>
        <taxon>Sporidiobolales</taxon>
        <taxon>Sporidiobolaceae</taxon>
        <taxon>Rhodotorula</taxon>
    </lineage>
</organism>
<dbReference type="GO" id="GO:0071013">
    <property type="term" value="C:catalytic step 2 spliceosome"/>
    <property type="evidence" value="ECO:0007669"/>
    <property type="project" value="TreeGrafter"/>
</dbReference>
<dbReference type="InterPro" id="IPR052115">
    <property type="entry name" value="NEXT_complex_subunit_ZCCHC8"/>
</dbReference>
<proteinExistence type="inferred from homology"/>
<dbReference type="Pfam" id="PF00098">
    <property type="entry name" value="zf-CCHC"/>
    <property type="match status" value="1"/>
</dbReference>
<dbReference type="Pfam" id="PF04046">
    <property type="entry name" value="PSP"/>
    <property type="match status" value="1"/>
</dbReference>
<dbReference type="GO" id="GO:0003724">
    <property type="term" value="F:RNA helicase activity"/>
    <property type="evidence" value="ECO:0007669"/>
    <property type="project" value="UniProtKB-EC"/>
</dbReference>
<accession>A0A2S5B288</accession>
<dbReference type="GO" id="GO:0005654">
    <property type="term" value="C:nucleoplasm"/>
    <property type="evidence" value="ECO:0007669"/>
    <property type="project" value="UniProtKB-SubCell"/>
</dbReference>
<dbReference type="Proteomes" id="UP000237144">
    <property type="component" value="Unassembled WGS sequence"/>
</dbReference>
<gene>
    <name evidence="11" type="ORF">BMF94_6213</name>
</gene>
<dbReference type="PANTHER" id="PTHR13316:SF0">
    <property type="entry name" value="ZINC FINGER CCHC DOMAIN-CONTAINING PROTEIN 8"/>
    <property type="match status" value="1"/>
</dbReference>
<dbReference type="EC" id="3.6.4.13" evidence="11"/>
<evidence type="ECO:0000256" key="6">
    <source>
        <dbReference type="ARBA" id="ARBA00022833"/>
    </source>
</evidence>
<feature type="region of interest" description="Disordered" evidence="9">
    <location>
        <begin position="283"/>
        <end position="394"/>
    </location>
</feature>
<evidence type="ECO:0000259" key="10">
    <source>
        <dbReference type="PROSITE" id="PS50158"/>
    </source>
</evidence>
<comment type="caution">
    <text evidence="11">The sequence shown here is derived from an EMBL/GenBank/DDBJ whole genome shotgun (WGS) entry which is preliminary data.</text>
</comment>
<keyword evidence="11" id="KW-0547">Nucleotide-binding</keyword>
<dbReference type="InterPro" id="IPR006568">
    <property type="entry name" value="PSP_pro-rich"/>
</dbReference>
<feature type="compositionally biased region" description="Polar residues" evidence="9">
    <location>
        <begin position="293"/>
        <end position="314"/>
    </location>
</feature>
<dbReference type="SUPFAM" id="SSF57756">
    <property type="entry name" value="Retrovirus zinc finger-like domains"/>
    <property type="match status" value="1"/>
</dbReference>
<keyword evidence="11" id="KW-0067">ATP-binding</keyword>
<dbReference type="SMART" id="SM00343">
    <property type="entry name" value="ZnF_C2HC"/>
    <property type="match status" value="1"/>
</dbReference>
<dbReference type="PROSITE" id="PS50158">
    <property type="entry name" value="ZF_CCHC"/>
    <property type="match status" value="1"/>
</dbReference>
<evidence type="ECO:0000313" key="11">
    <source>
        <dbReference type="EMBL" id="POY70801.1"/>
    </source>
</evidence>
<reference evidence="11 12" key="1">
    <citation type="journal article" date="2018" name="Front. Microbiol.">
        <title>Prospects for Fungal Bioremediation of Acidic Radioactive Waste Sites: Characterization and Genome Sequence of Rhodotorula taiwanensis MD1149.</title>
        <authorList>
            <person name="Tkavc R."/>
            <person name="Matrosova V.Y."/>
            <person name="Grichenko O.E."/>
            <person name="Gostincar C."/>
            <person name="Volpe R.P."/>
            <person name="Klimenkova P."/>
            <person name="Gaidamakova E.K."/>
            <person name="Zhou C.E."/>
            <person name="Stewart B.J."/>
            <person name="Lyman M.G."/>
            <person name="Malfatti S.A."/>
            <person name="Rubinfeld B."/>
            <person name="Courtot M."/>
            <person name="Singh J."/>
            <person name="Dalgard C.L."/>
            <person name="Hamilton T."/>
            <person name="Frey K.G."/>
            <person name="Gunde-Cimerman N."/>
            <person name="Dugan L."/>
            <person name="Daly M.J."/>
        </authorList>
    </citation>
    <scope>NUCLEOTIDE SEQUENCE [LARGE SCALE GENOMIC DNA]</scope>
    <source>
        <strain evidence="11 12">MD1149</strain>
    </source>
</reference>
<comment type="similarity">
    <text evidence="2">Belongs to the ZCCHC8 family.</text>
</comment>
<evidence type="ECO:0000256" key="3">
    <source>
        <dbReference type="ARBA" id="ARBA00022664"/>
    </source>
</evidence>
<dbReference type="PANTHER" id="PTHR13316">
    <property type="entry name" value="ZINC FINGER, CCHC DOMAIN CONTAINING 8"/>
    <property type="match status" value="1"/>
</dbReference>